<dbReference type="SMART" id="SM00448">
    <property type="entry name" value="REC"/>
    <property type="match status" value="1"/>
</dbReference>
<keyword evidence="5" id="KW-0472">Membrane</keyword>
<dbReference type="Pfam" id="PF00072">
    <property type="entry name" value="Response_reg"/>
    <property type="match status" value="1"/>
</dbReference>
<keyword evidence="1 2" id="KW-0597">Phosphoprotein</keyword>
<dbReference type="InterPro" id="IPR005467">
    <property type="entry name" value="His_kinase_dom"/>
</dbReference>
<sequence>MPQYDGEIELEVRDVFHRVEDGGELLLMQQKQLLEDGVCRERGLGDERSLSDGIEVGPKSGPPQPEKRLNSHTSAERVRDTPVAIMDSSLSELSSSVQTPHHDSGYDGEVNSENSSGSQVSLLRKCCQSTMSLFWKRRPVKILLLANALVFAAVLCSEILMFETSTPAIRRHRYRTAIFPLHLPSAVAFAANCKLEGSVASANFLGFLAGRLYIAAYGPRYITAFRPKKLLECTILVACTVTVLCSVIFSVQLTTFMRPLPYLFYPLAVFSALRFNRFGWAVVLAFTAYFCSLGALHYRSSAFYLILGKPHLYSSRLILQIEAYMAVLGVVTISLAAAFKEKAQLTKDLHDMNQRLEDAVRKRTQELLKANSELEVSQGKAEKASHAKSDFLASMSHEIRTPIHGILGLTDLLFQSELSADQLESMMSVKDCADLLLHIINNILDLAKLEAGRLQVENVPFKIRDVVSTSLRMLEDRAKASGIMLLLKVDSRVPSLVAGDPGKLQQCLLNLVGNALKFTHQGSVIVSIRALPSPSEPAVPLTTPVPSKRLSANSRLQSWASWPSSDTKVCVDDKTGDVVESLLMTRMDDAYPSSKETSEKAIVLGTDSVPDEGERSDAEKRILFEVRDTGIGINKEIVLEMFNPFTQADASTSRLYGGTGLGLCIVQRFVELLRGKIWVESEIGEGSTFRFVVPFQTLMQDETEKPCRRLRQPYYDSLNATFRQTSAKIEKRAAASHSSQERRLYLGRSLDSSGFADCIANEQAEMSADSVDSRKRTVEAREESYPGTIKTKSRVTEKHRKLSKGAANLTVGDSFIRFTNESSAGEHFPTSSVSSSNSSVEFTSGLDSTKQLPIFKEGKKSVRGGERSSFEGESHHSPASEGANWDLEQGLVAVKQTKPDFVELVIESPVDTAKVESAPKIDREQSTEISKVLPREENLRILLAEDNLVNQKVASRQLTRHGHTVTIVSDGLQALETLRKDHDLFDLVLMDIQMPNMDGLRATSIFREEEASHGWRKLPILGLTAHAMSGYQDICSSHVVEKLGGLLVPIRTWRWLSPNRFPFM</sequence>
<dbReference type="InterPro" id="IPR003661">
    <property type="entry name" value="HisK_dim/P_dom"/>
</dbReference>
<feature type="modified residue" description="4-aspartylphosphate" evidence="2">
    <location>
        <position position="991"/>
    </location>
</feature>
<feature type="transmembrane region" description="Helical" evidence="5">
    <location>
        <begin position="317"/>
        <end position="339"/>
    </location>
</feature>
<feature type="domain" description="Response regulatory" evidence="7">
    <location>
        <begin position="940"/>
        <end position="1057"/>
    </location>
</feature>
<dbReference type="Gene3D" id="1.10.287.130">
    <property type="match status" value="1"/>
</dbReference>
<evidence type="ECO:0000256" key="2">
    <source>
        <dbReference type="PROSITE-ProRule" id="PRU00169"/>
    </source>
</evidence>
<dbReference type="Pfam" id="PF00512">
    <property type="entry name" value="HisKA"/>
    <property type="match status" value="1"/>
</dbReference>
<dbReference type="AlphaFoldDB" id="A0ABD1XMY0"/>
<dbReference type="GO" id="GO:0004672">
    <property type="term" value="F:protein kinase activity"/>
    <property type="evidence" value="ECO:0007669"/>
    <property type="project" value="UniProtKB-ARBA"/>
</dbReference>
<feature type="compositionally biased region" description="Basic and acidic residues" evidence="4">
    <location>
        <begin position="856"/>
        <end position="878"/>
    </location>
</feature>
<name>A0ABD1XMY0_9MARC</name>
<dbReference type="InterPro" id="IPR004358">
    <property type="entry name" value="Sig_transdc_His_kin-like_C"/>
</dbReference>
<feature type="region of interest" description="Disordered" evidence="4">
    <location>
        <begin position="766"/>
        <end position="794"/>
    </location>
</feature>
<dbReference type="PRINTS" id="PR00344">
    <property type="entry name" value="BCTRLSENSOR"/>
</dbReference>
<dbReference type="PROSITE" id="PS50109">
    <property type="entry name" value="HIS_KIN"/>
    <property type="match status" value="1"/>
</dbReference>
<keyword evidence="9" id="KW-1185">Reference proteome</keyword>
<reference evidence="8 9" key="1">
    <citation type="submission" date="2024-09" db="EMBL/GenBank/DDBJ databases">
        <title>Chromosome-scale assembly of Riccia fluitans.</title>
        <authorList>
            <person name="Paukszto L."/>
            <person name="Sawicki J."/>
            <person name="Karawczyk K."/>
            <person name="Piernik-Szablinska J."/>
            <person name="Szczecinska M."/>
            <person name="Mazdziarz M."/>
        </authorList>
    </citation>
    <scope>NUCLEOTIDE SEQUENCE [LARGE SCALE GENOMIC DNA]</scope>
    <source>
        <strain evidence="8">Rf_01</strain>
        <tissue evidence="8">Aerial parts of the thallus</tissue>
    </source>
</reference>
<feature type="compositionally biased region" description="Basic and acidic residues" evidence="4">
    <location>
        <begin position="65"/>
        <end position="80"/>
    </location>
</feature>
<feature type="compositionally biased region" description="Low complexity" evidence="4">
    <location>
        <begin position="831"/>
        <end position="840"/>
    </location>
</feature>
<feature type="region of interest" description="Disordered" evidence="4">
    <location>
        <begin position="824"/>
        <end position="882"/>
    </location>
</feature>
<protein>
    <submittedName>
        <fullName evidence="8">Uncharacterized protein</fullName>
    </submittedName>
</protein>
<dbReference type="Gene3D" id="3.30.565.10">
    <property type="entry name" value="Histidine kinase-like ATPase, C-terminal domain"/>
    <property type="match status" value="1"/>
</dbReference>
<dbReference type="CDD" id="cd17546">
    <property type="entry name" value="REC_hyHK_CKI1_RcsC-like"/>
    <property type="match status" value="1"/>
</dbReference>
<feature type="transmembrane region" description="Helical" evidence="5">
    <location>
        <begin position="277"/>
        <end position="296"/>
    </location>
</feature>
<feature type="transmembrane region" description="Helical" evidence="5">
    <location>
        <begin position="142"/>
        <end position="162"/>
    </location>
</feature>
<evidence type="ECO:0000313" key="9">
    <source>
        <dbReference type="Proteomes" id="UP001605036"/>
    </source>
</evidence>
<dbReference type="SUPFAM" id="SSF47384">
    <property type="entry name" value="Homodimeric domain of signal transducing histidine kinase"/>
    <property type="match status" value="1"/>
</dbReference>
<evidence type="ECO:0000256" key="3">
    <source>
        <dbReference type="SAM" id="Coils"/>
    </source>
</evidence>
<dbReference type="CDD" id="cd16922">
    <property type="entry name" value="HATPase_EvgS-ArcB-TorS-like"/>
    <property type="match status" value="1"/>
</dbReference>
<dbReference type="SMART" id="SM00387">
    <property type="entry name" value="HATPase_c"/>
    <property type="match status" value="1"/>
</dbReference>
<dbReference type="PANTHER" id="PTHR45530">
    <property type="entry name" value="SENSORY TRANSDUCTION HISTIDINE KINASE"/>
    <property type="match status" value="1"/>
</dbReference>
<dbReference type="Gene3D" id="3.40.50.2300">
    <property type="match status" value="1"/>
</dbReference>
<keyword evidence="3" id="KW-0175">Coiled coil</keyword>
<evidence type="ECO:0000256" key="5">
    <source>
        <dbReference type="SAM" id="Phobius"/>
    </source>
</evidence>
<dbReference type="InterPro" id="IPR036890">
    <property type="entry name" value="HATPase_C_sf"/>
</dbReference>
<dbReference type="EMBL" id="JBHFFA010000008">
    <property type="protein sequence ID" value="KAL2610313.1"/>
    <property type="molecule type" value="Genomic_DNA"/>
</dbReference>
<dbReference type="InterPro" id="IPR001789">
    <property type="entry name" value="Sig_transdc_resp-reg_receiver"/>
</dbReference>
<keyword evidence="5" id="KW-1133">Transmembrane helix</keyword>
<dbReference type="PANTHER" id="PTHR45530:SF3">
    <property type="entry name" value="TWO-COMPONENT SYSTEM NARL FAMILY SENSOR HISTIDINE KINASE BARA"/>
    <property type="match status" value="1"/>
</dbReference>
<dbReference type="PROSITE" id="PS50110">
    <property type="entry name" value="RESPONSE_REGULATORY"/>
    <property type="match status" value="1"/>
</dbReference>
<dbReference type="Proteomes" id="UP001605036">
    <property type="component" value="Unassembled WGS sequence"/>
</dbReference>
<evidence type="ECO:0000259" key="7">
    <source>
        <dbReference type="PROSITE" id="PS50110"/>
    </source>
</evidence>
<accession>A0ABD1XMY0</accession>
<evidence type="ECO:0000259" key="6">
    <source>
        <dbReference type="PROSITE" id="PS50109"/>
    </source>
</evidence>
<dbReference type="SMART" id="SM00388">
    <property type="entry name" value="HisKA"/>
    <property type="match status" value="1"/>
</dbReference>
<keyword evidence="5" id="KW-0812">Transmembrane</keyword>
<feature type="region of interest" description="Disordered" evidence="4">
    <location>
        <begin position="44"/>
        <end position="115"/>
    </location>
</feature>
<dbReference type="InterPro" id="IPR036097">
    <property type="entry name" value="HisK_dim/P_sf"/>
</dbReference>
<gene>
    <name evidence="8" type="ORF">R1flu_028886</name>
</gene>
<feature type="compositionally biased region" description="Polar residues" evidence="4">
    <location>
        <begin position="841"/>
        <end position="851"/>
    </location>
</feature>
<comment type="caution">
    <text evidence="8">The sequence shown here is derived from an EMBL/GenBank/DDBJ whole genome shotgun (WGS) entry which is preliminary data.</text>
</comment>
<evidence type="ECO:0000313" key="8">
    <source>
        <dbReference type="EMBL" id="KAL2610313.1"/>
    </source>
</evidence>
<dbReference type="CDD" id="cd00082">
    <property type="entry name" value="HisKA"/>
    <property type="match status" value="1"/>
</dbReference>
<feature type="domain" description="Histidine kinase" evidence="6">
    <location>
        <begin position="394"/>
        <end position="697"/>
    </location>
</feature>
<dbReference type="InterPro" id="IPR011006">
    <property type="entry name" value="CheY-like_superfamily"/>
</dbReference>
<dbReference type="SUPFAM" id="SSF55874">
    <property type="entry name" value="ATPase domain of HSP90 chaperone/DNA topoisomerase II/histidine kinase"/>
    <property type="match status" value="1"/>
</dbReference>
<evidence type="ECO:0000256" key="4">
    <source>
        <dbReference type="SAM" id="MobiDB-lite"/>
    </source>
</evidence>
<feature type="transmembrane region" description="Helical" evidence="5">
    <location>
        <begin position="197"/>
        <end position="218"/>
    </location>
</feature>
<dbReference type="InterPro" id="IPR003594">
    <property type="entry name" value="HATPase_dom"/>
</dbReference>
<evidence type="ECO:0000256" key="1">
    <source>
        <dbReference type="ARBA" id="ARBA00022553"/>
    </source>
</evidence>
<feature type="compositionally biased region" description="Basic and acidic residues" evidence="4">
    <location>
        <begin position="771"/>
        <end position="784"/>
    </location>
</feature>
<proteinExistence type="predicted"/>
<dbReference type="SUPFAM" id="SSF52172">
    <property type="entry name" value="CheY-like"/>
    <property type="match status" value="1"/>
</dbReference>
<feature type="coiled-coil region" evidence="3">
    <location>
        <begin position="335"/>
        <end position="373"/>
    </location>
</feature>
<dbReference type="Pfam" id="PF02518">
    <property type="entry name" value="HATPase_c"/>
    <property type="match status" value="1"/>
</dbReference>
<feature type="transmembrane region" description="Helical" evidence="5">
    <location>
        <begin position="230"/>
        <end position="257"/>
    </location>
</feature>
<organism evidence="8 9">
    <name type="scientific">Riccia fluitans</name>
    <dbReference type="NCBI Taxonomy" id="41844"/>
    <lineage>
        <taxon>Eukaryota</taxon>
        <taxon>Viridiplantae</taxon>
        <taxon>Streptophyta</taxon>
        <taxon>Embryophyta</taxon>
        <taxon>Marchantiophyta</taxon>
        <taxon>Marchantiopsida</taxon>
        <taxon>Marchantiidae</taxon>
        <taxon>Marchantiales</taxon>
        <taxon>Ricciaceae</taxon>
        <taxon>Riccia</taxon>
    </lineage>
</organism>